<evidence type="ECO:0008006" key="4">
    <source>
        <dbReference type="Google" id="ProtNLM"/>
    </source>
</evidence>
<dbReference type="EMBL" id="BAAAEW010000018">
    <property type="protein sequence ID" value="GAA0753455.1"/>
    <property type="molecule type" value="Genomic_DNA"/>
</dbReference>
<evidence type="ECO:0000313" key="2">
    <source>
        <dbReference type="EMBL" id="GAA0753455.1"/>
    </source>
</evidence>
<feature type="chain" id="PRO_5046058137" description="DUF885 domain-containing protein" evidence="1">
    <location>
        <begin position="27"/>
        <end position="579"/>
    </location>
</feature>
<protein>
    <recommendedName>
        <fullName evidence="4">DUF885 domain-containing protein</fullName>
    </recommendedName>
</protein>
<evidence type="ECO:0000256" key="1">
    <source>
        <dbReference type="SAM" id="SignalP"/>
    </source>
</evidence>
<evidence type="ECO:0000313" key="3">
    <source>
        <dbReference type="Proteomes" id="UP001500279"/>
    </source>
</evidence>
<feature type="signal peptide" evidence="1">
    <location>
        <begin position="1"/>
        <end position="26"/>
    </location>
</feature>
<dbReference type="RefSeq" id="WP_141285652.1">
    <property type="nucleotide sequence ID" value="NZ_BAAAEW010000018.1"/>
</dbReference>
<proteinExistence type="predicted"/>
<reference evidence="2 3" key="1">
    <citation type="journal article" date="2019" name="Int. J. Syst. Evol. Microbiol.">
        <title>The Global Catalogue of Microorganisms (GCM) 10K type strain sequencing project: providing services to taxonomists for standard genome sequencing and annotation.</title>
        <authorList>
            <consortium name="The Broad Institute Genomics Platform"/>
            <consortium name="The Broad Institute Genome Sequencing Center for Infectious Disease"/>
            <person name="Wu L."/>
            <person name="Ma J."/>
        </authorList>
    </citation>
    <scope>NUCLEOTIDE SEQUENCE [LARGE SCALE GENOMIC DNA]</scope>
    <source>
        <strain evidence="2 3">JCM 15503</strain>
    </source>
</reference>
<dbReference type="Proteomes" id="UP001500279">
    <property type="component" value="Unassembled WGS sequence"/>
</dbReference>
<dbReference type="PANTHER" id="PTHR33361">
    <property type="entry name" value="GLR0591 PROTEIN"/>
    <property type="match status" value="1"/>
</dbReference>
<gene>
    <name evidence="2" type="ORF">GCM10009107_28620</name>
</gene>
<dbReference type="InterPro" id="IPR010281">
    <property type="entry name" value="DUF885"/>
</dbReference>
<name>A0ABN1K348_9BURK</name>
<comment type="caution">
    <text evidence="2">The sequence shown here is derived from an EMBL/GenBank/DDBJ whole genome shotgun (WGS) entry which is preliminary data.</text>
</comment>
<keyword evidence="3" id="KW-1185">Reference proteome</keyword>
<dbReference type="PANTHER" id="PTHR33361:SF2">
    <property type="entry name" value="DUF885 DOMAIN-CONTAINING PROTEIN"/>
    <property type="match status" value="1"/>
</dbReference>
<keyword evidence="1" id="KW-0732">Signal</keyword>
<dbReference type="Pfam" id="PF05960">
    <property type="entry name" value="DUF885"/>
    <property type="match status" value="1"/>
</dbReference>
<sequence>MPNLSASPSWLLAAALSAFAAAPVHARPADSAPAAATVVAAPRISKIQIPGDPRFVAVARDVLLVQAAYTPDFASQSGLVDDALRLPSFAPQHIAALTKRLRADMARLRALPWRQWPVDQQIDLRWVYANAERMDRELNVERLYLHRPGAWLETTANSYLAILTYAPGRSDALSAIAGQIPALVREMSALCRPTQVDAEVAQGLLDGMIAMLKARPVPQGDAAIAALSAYRRELERSHLDQPYAVIGAENYAWRLKHASLLPWDPAALLALAEQKLATADAEMAKLKPQLPPPGPLPPELKQQATALNQAAILALHDQIQLQNLAAIQAAGFVTVPAGVGPVRTRVTPDAMVPLTGDGGSMNPPPPFIDDTVGWWNIGHFNPAMSQEERERNVRGLVLFKETGMGPYAVHEGVPGHHLQLSIARLNPNPLRNLFQDAVQNEGWALYAEQEMWEQGGLGNSLAAQYNVLRSDRFRIRRVVYDVNIETGKWPLQQGADWKDEAQPGKGEIDPELKRSVNWPAQLICYFAGKQQILALKADYKKKLGAQYSERRFHDELLAMGSIPYVFARTKMLGEPVPGF</sequence>
<organism evidence="2 3">
    <name type="scientific">Ideonella azotifigens</name>
    <dbReference type="NCBI Taxonomy" id="513160"/>
    <lineage>
        <taxon>Bacteria</taxon>
        <taxon>Pseudomonadati</taxon>
        <taxon>Pseudomonadota</taxon>
        <taxon>Betaproteobacteria</taxon>
        <taxon>Burkholderiales</taxon>
        <taxon>Sphaerotilaceae</taxon>
        <taxon>Ideonella</taxon>
    </lineage>
</organism>
<accession>A0ABN1K348</accession>